<sequence length="60" mass="6199">MPQETRDALSSSYILHYHPDGPDAAAIAAGARHEVVAVVTNGTTGLSGPCMAQLPALRLV</sequence>
<gene>
    <name evidence="1" type="ORF">D3H34_33110</name>
</gene>
<comment type="caution">
    <text evidence="1">The sequence shown here is derived from an EMBL/GenBank/DDBJ whole genome shotgun (WGS) entry which is preliminary data.</text>
</comment>
<reference evidence="1 2" key="1">
    <citation type="submission" date="2018-09" db="EMBL/GenBank/DDBJ databases">
        <title>Acidovorax cavernicola nov. sp. isolated from Gruta de las Maravillas (Aracena, Spain).</title>
        <authorList>
            <person name="Jurado V."/>
            <person name="Gutierrez-Patricio S."/>
            <person name="Gonzalez-Pimentel J.L."/>
            <person name="Miller A.Z."/>
            <person name="Laiz L."/>
            <person name="Saiz-Jimenez C."/>
        </authorList>
    </citation>
    <scope>NUCLEOTIDE SEQUENCE [LARGE SCALE GENOMIC DNA]</scope>
    <source>
        <strain evidence="1 2">1011MAR4D40.2</strain>
    </source>
</reference>
<accession>A0A9X8GRN9</accession>
<evidence type="ECO:0000313" key="1">
    <source>
        <dbReference type="EMBL" id="RIX69516.1"/>
    </source>
</evidence>
<dbReference type="AlphaFoldDB" id="A0A9X8GRN9"/>
<name>A0A9X8GRN9_9BURK</name>
<dbReference type="Gene3D" id="3.40.50.720">
    <property type="entry name" value="NAD(P)-binding Rossmann-like Domain"/>
    <property type="match status" value="1"/>
</dbReference>
<organism evidence="1 2">
    <name type="scientific">Acidovorax cavernicola</name>
    <dbReference type="NCBI Taxonomy" id="1675792"/>
    <lineage>
        <taxon>Bacteria</taxon>
        <taxon>Pseudomonadati</taxon>
        <taxon>Pseudomonadota</taxon>
        <taxon>Betaproteobacteria</taxon>
        <taxon>Burkholderiales</taxon>
        <taxon>Comamonadaceae</taxon>
        <taxon>Acidovorax</taxon>
    </lineage>
</organism>
<keyword evidence="2" id="KW-1185">Reference proteome</keyword>
<dbReference type="EMBL" id="QXMN01000277">
    <property type="protein sequence ID" value="RIX69516.1"/>
    <property type="molecule type" value="Genomic_DNA"/>
</dbReference>
<evidence type="ECO:0000313" key="2">
    <source>
        <dbReference type="Proteomes" id="UP000265619"/>
    </source>
</evidence>
<dbReference type="Proteomes" id="UP000265619">
    <property type="component" value="Unassembled WGS sequence"/>
</dbReference>
<feature type="non-terminal residue" evidence="1">
    <location>
        <position position="60"/>
    </location>
</feature>
<protein>
    <submittedName>
        <fullName evidence="1">2-hydroxyacid dehydrogenase</fullName>
    </submittedName>
</protein>
<proteinExistence type="predicted"/>